<reference evidence="3" key="3">
    <citation type="journal article" date="2024" name="Int. J. Antimicrob. Agents">
        <title>Identification of a novel Providencia species showing multi-drug-resistant in three patients with hospital-acquired infection.</title>
        <authorList>
            <person name="Yang W."/>
            <person name="Chen J."/>
            <person name="Yang F."/>
            <person name="Ji P."/>
            <person name="Shen S."/>
            <person name="Yin D."/>
            <person name="Hu F."/>
        </authorList>
    </citation>
    <scope>NUCLEOTIDE SEQUENCE</scope>
    <source>
        <strain evidence="3">CRE-138-0111</strain>
    </source>
</reference>
<dbReference type="PROSITE" id="PS51186">
    <property type="entry name" value="GNAT"/>
    <property type="match status" value="1"/>
</dbReference>
<name>A0AA42JXY6_9GAMM</name>
<evidence type="ECO:0000313" key="2">
    <source>
        <dbReference type="EMBL" id="MDG4695931.1"/>
    </source>
</evidence>
<keyword evidence="5" id="KW-1185">Reference proteome</keyword>
<dbReference type="Pfam" id="PF00583">
    <property type="entry name" value="Acetyltransf_1"/>
    <property type="match status" value="1"/>
</dbReference>
<evidence type="ECO:0000313" key="3">
    <source>
        <dbReference type="EMBL" id="MDO7857717.1"/>
    </source>
</evidence>
<feature type="domain" description="N-acetyltransferase" evidence="1">
    <location>
        <begin position="3"/>
        <end position="139"/>
    </location>
</feature>
<protein>
    <submittedName>
        <fullName evidence="2">GNAT family N-acetyltransferase</fullName>
    </submittedName>
</protein>
<dbReference type="EMBL" id="JAUQTG010000009">
    <property type="protein sequence ID" value="MDO7857717.1"/>
    <property type="molecule type" value="Genomic_DNA"/>
</dbReference>
<gene>
    <name evidence="2" type="ORF">P7V44_06725</name>
    <name evidence="3" type="ORF">Q5E86_15465</name>
</gene>
<dbReference type="CDD" id="cd04301">
    <property type="entry name" value="NAT_SF"/>
    <property type="match status" value="1"/>
</dbReference>
<dbReference type="Proteomes" id="UP001176478">
    <property type="component" value="Unassembled WGS sequence"/>
</dbReference>
<evidence type="ECO:0000313" key="5">
    <source>
        <dbReference type="Proteomes" id="UP001176478"/>
    </source>
</evidence>
<sequence length="142" mass="16536">MNINFRLTTSHDVSAIFLIDTVATPERLLEITQWVKQNTYFVLEANDEILAYGVLTHHFYSHGFIELLMVNNKYRRQGFGHILINKLKEQSKTDKIFTSTNQSNLATQKLLEKTGFVPSGYIDNLDDNDPELIYYYNRVKTI</sequence>
<dbReference type="SUPFAM" id="SSF55729">
    <property type="entry name" value="Acyl-CoA N-acyltransferases (Nat)"/>
    <property type="match status" value="1"/>
</dbReference>
<dbReference type="AlphaFoldDB" id="A0AA42JXY6"/>
<reference evidence="3" key="2">
    <citation type="submission" date="2023-07" db="EMBL/GenBank/DDBJ databases">
        <authorList>
            <person name="Yang W."/>
            <person name="Chen J."/>
            <person name="Ji P."/>
            <person name="Hu F."/>
        </authorList>
    </citation>
    <scope>NUCLEOTIDE SEQUENCE</scope>
    <source>
        <strain evidence="3">CRE-138-0111</strain>
    </source>
</reference>
<dbReference type="GO" id="GO:0016747">
    <property type="term" value="F:acyltransferase activity, transferring groups other than amino-acyl groups"/>
    <property type="evidence" value="ECO:0007669"/>
    <property type="project" value="InterPro"/>
</dbReference>
<evidence type="ECO:0000259" key="1">
    <source>
        <dbReference type="PROSITE" id="PS51186"/>
    </source>
</evidence>
<organism evidence="2 4">
    <name type="scientific">Providencia huashanensis</name>
    <dbReference type="NCBI Taxonomy" id="3037798"/>
    <lineage>
        <taxon>Bacteria</taxon>
        <taxon>Pseudomonadati</taxon>
        <taxon>Pseudomonadota</taxon>
        <taxon>Gammaproteobacteria</taxon>
        <taxon>Enterobacterales</taxon>
        <taxon>Morganellaceae</taxon>
        <taxon>Providencia</taxon>
    </lineage>
</organism>
<comment type="caution">
    <text evidence="2">The sequence shown here is derived from an EMBL/GenBank/DDBJ whole genome shotgun (WGS) entry which is preliminary data.</text>
</comment>
<dbReference type="Gene3D" id="3.40.630.30">
    <property type="match status" value="1"/>
</dbReference>
<dbReference type="InterPro" id="IPR000182">
    <property type="entry name" value="GNAT_dom"/>
</dbReference>
<dbReference type="Proteomes" id="UP001156701">
    <property type="component" value="Unassembled WGS sequence"/>
</dbReference>
<accession>A0AA42JXY6</accession>
<dbReference type="RefSeq" id="WP_210814215.1">
    <property type="nucleotide sequence ID" value="NZ_JARRYG010000005.1"/>
</dbReference>
<evidence type="ECO:0000313" key="4">
    <source>
        <dbReference type="Proteomes" id="UP001156701"/>
    </source>
</evidence>
<dbReference type="InterPro" id="IPR016181">
    <property type="entry name" value="Acyl_CoA_acyltransferase"/>
</dbReference>
<reference evidence="2" key="1">
    <citation type="submission" date="2023-03" db="EMBL/GenBank/DDBJ databases">
        <title>a new species belonging to Providencia genus.</title>
        <authorList>
            <person name="Yang W."/>
            <person name="Hu F."/>
            <person name="Shen S."/>
            <person name="Ding L."/>
            <person name="Yin D."/>
        </authorList>
    </citation>
    <scope>NUCLEOTIDE SEQUENCE</scope>
    <source>
        <strain evidence="2">CRE-3FA-0001</strain>
    </source>
</reference>
<dbReference type="EMBL" id="JARRYG010000005">
    <property type="protein sequence ID" value="MDG4695931.1"/>
    <property type="molecule type" value="Genomic_DNA"/>
</dbReference>
<proteinExistence type="predicted"/>